<dbReference type="PATRIC" id="fig|989403.3.peg.2106"/>
<dbReference type="Pfam" id="PF01895">
    <property type="entry name" value="PhoU"/>
    <property type="match status" value="1"/>
</dbReference>
<evidence type="ECO:0000259" key="7">
    <source>
        <dbReference type="Pfam" id="PF01895"/>
    </source>
</evidence>
<dbReference type="GO" id="GO:0005886">
    <property type="term" value="C:plasma membrane"/>
    <property type="evidence" value="ECO:0007669"/>
    <property type="project" value="UniProtKB-SubCell"/>
</dbReference>
<dbReference type="PANTHER" id="PTHR10010:SF46">
    <property type="entry name" value="SODIUM-DEPENDENT PHOSPHATE TRANSPORT PROTEIN 2B"/>
    <property type="match status" value="1"/>
</dbReference>
<evidence type="ECO:0000256" key="2">
    <source>
        <dbReference type="ARBA" id="ARBA00022475"/>
    </source>
</evidence>
<comment type="subcellular location">
    <subcellularLocation>
        <location evidence="1">Cell membrane</location>
        <topology evidence="1">Multi-pass membrane protein</topology>
    </subcellularLocation>
</comment>
<feature type="transmembrane region" description="Helical" evidence="6">
    <location>
        <begin position="136"/>
        <end position="154"/>
    </location>
</feature>
<keyword evidence="9" id="KW-1185">Reference proteome</keyword>
<dbReference type="STRING" id="989403.SAMN05421798_11367"/>
<sequence>MSSFEILLHLAAGISLLFWATRMIRTGVERAVGQKFQGWMQQASKNRYTSFSTGFLVSIILQSATATAILARGFISKGSITLAAGLAIMLGADLGSTMVVQVLSLDLSWLLPVCLVVGGALFSRGSTRTMRQTGRIIIGVGQMLIALSFISMASEPLRESGALPVILNLLIGDPLIAIITAAALTWLLHSSVAVVLMIMTLASTGVLPIEGALLFILGANIGSSIIPLVLTMSDSPEVRRVPLGNMIFRVSGVLLALLMMHFGVLNAEMLGDDPARAIANFHSGFNLAVVLLGIPTISIVAALTKLIISDSALEPQDDTVMERLSLLDRKLLETPDLAFNAATREMLHMSEKVEAMLRGVVPVFRGDDGHSARRLMKMDDEIDDLHRSIKEYLTDVTPRCMSEGDYQKYTELMNYCVCLEQMGDVIQRKLLVLAEKKSDLNKEFSQEGWREIKDLHAAVLQNLQISLRVLITRDPALARDLVARKVVVRELEYKSREAHLRRLSEHRQSSRTTSSIHLETISDLKYLNALLTTVAYPIVESEGELLRSRLASETQDGPTVMTPLET</sequence>
<evidence type="ECO:0000256" key="4">
    <source>
        <dbReference type="ARBA" id="ARBA00022989"/>
    </source>
</evidence>
<dbReference type="InterPro" id="IPR003841">
    <property type="entry name" value="Na/Pi_transpt"/>
</dbReference>
<dbReference type="NCBIfam" id="NF037997">
    <property type="entry name" value="Na_Pi_symport"/>
    <property type="match status" value="1"/>
</dbReference>
<organism evidence="8 9">
    <name type="scientific">Pseudovibrio axinellae</name>
    <dbReference type="NCBI Taxonomy" id="989403"/>
    <lineage>
        <taxon>Bacteria</taxon>
        <taxon>Pseudomonadati</taxon>
        <taxon>Pseudomonadota</taxon>
        <taxon>Alphaproteobacteria</taxon>
        <taxon>Hyphomicrobiales</taxon>
        <taxon>Stappiaceae</taxon>
        <taxon>Pseudovibrio</taxon>
    </lineage>
</organism>
<dbReference type="InterPro" id="IPR038078">
    <property type="entry name" value="PhoU-like_sf"/>
</dbReference>
<evidence type="ECO:0000256" key="3">
    <source>
        <dbReference type="ARBA" id="ARBA00022692"/>
    </source>
</evidence>
<dbReference type="InterPro" id="IPR026022">
    <property type="entry name" value="PhoU_dom"/>
</dbReference>
<feature type="transmembrane region" description="Helical" evidence="6">
    <location>
        <begin position="174"/>
        <end position="199"/>
    </location>
</feature>
<comment type="caution">
    <text evidence="8">The sequence shown here is derived from an EMBL/GenBank/DDBJ whole genome shotgun (WGS) entry which is preliminary data.</text>
</comment>
<proteinExistence type="predicted"/>
<accession>A0A165Z1H3</accession>
<feature type="transmembrane region" description="Helical" evidence="6">
    <location>
        <begin position="107"/>
        <end position="124"/>
    </location>
</feature>
<dbReference type="PANTHER" id="PTHR10010">
    <property type="entry name" value="SOLUTE CARRIER FAMILY 34 SODIUM PHOSPHATE , MEMBER 2-RELATED"/>
    <property type="match status" value="1"/>
</dbReference>
<dbReference type="Pfam" id="PF02690">
    <property type="entry name" value="Na_Pi_cotrans"/>
    <property type="match status" value="2"/>
</dbReference>
<dbReference type="Gene3D" id="1.20.58.220">
    <property type="entry name" value="Phosphate transport system protein phou homolog 2, domain 2"/>
    <property type="match status" value="1"/>
</dbReference>
<dbReference type="Proteomes" id="UP000076577">
    <property type="component" value="Unassembled WGS sequence"/>
</dbReference>
<dbReference type="GO" id="GO:0005436">
    <property type="term" value="F:sodium:phosphate symporter activity"/>
    <property type="evidence" value="ECO:0007669"/>
    <property type="project" value="InterPro"/>
</dbReference>
<dbReference type="AlphaFoldDB" id="A0A165Z1H3"/>
<evidence type="ECO:0000256" key="5">
    <source>
        <dbReference type="ARBA" id="ARBA00023136"/>
    </source>
</evidence>
<gene>
    <name evidence="8" type="ORF">PsAD2_01969</name>
</gene>
<keyword evidence="5 6" id="KW-0472">Membrane</keyword>
<protein>
    <submittedName>
        <fullName evidence="8">Na+/Pi-cotransporter</fullName>
    </submittedName>
</protein>
<name>A0A165Z1H3_9HYPH</name>
<evidence type="ECO:0000313" key="9">
    <source>
        <dbReference type="Proteomes" id="UP000076577"/>
    </source>
</evidence>
<dbReference type="EMBL" id="LMCB01000014">
    <property type="protein sequence ID" value="KZL19430.1"/>
    <property type="molecule type" value="Genomic_DNA"/>
</dbReference>
<feature type="domain" description="PhoU" evidence="7">
    <location>
        <begin position="347"/>
        <end position="426"/>
    </location>
</feature>
<evidence type="ECO:0000256" key="6">
    <source>
        <dbReference type="SAM" id="Phobius"/>
    </source>
</evidence>
<feature type="transmembrane region" description="Helical" evidence="6">
    <location>
        <begin position="246"/>
        <end position="265"/>
    </location>
</feature>
<dbReference type="OrthoDB" id="5778511at2"/>
<dbReference type="RefSeq" id="WP_068005351.1">
    <property type="nucleotide sequence ID" value="NZ_FOFM01000013.1"/>
</dbReference>
<evidence type="ECO:0000313" key="8">
    <source>
        <dbReference type="EMBL" id="KZL19430.1"/>
    </source>
</evidence>
<feature type="transmembrane region" description="Helical" evidence="6">
    <location>
        <begin position="211"/>
        <end position="230"/>
    </location>
</feature>
<feature type="transmembrane region" description="Helical" evidence="6">
    <location>
        <begin position="54"/>
        <end position="75"/>
    </location>
</feature>
<keyword evidence="4 6" id="KW-1133">Transmembrane helix</keyword>
<feature type="transmembrane region" description="Helical" evidence="6">
    <location>
        <begin position="285"/>
        <end position="308"/>
    </location>
</feature>
<keyword evidence="2" id="KW-1003">Cell membrane</keyword>
<keyword evidence="3 6" id="KW-0812">Transmembrane</keyword>
<dbReference type="GO" id="GO:0044341">
    <property type="term" value="P:sodium-dependent phosphate transport"/>
    <property type="evidence" value="ECO:0007669"/>
    <property type="project" value="InterPro"/>
</dbReference>
<evidence type="ECO:0000256" key="1">
    <source>
        <dbReference type="ARBA" id="ARBA00004651"/>
    </source>
</evidence>
<reference evidence="8 9" key="1">
    <citation type="journal article" date="2016" name="Front. Microbiol.">
        <title>Comparative Genomic Analysis Reveals a Diverse Repertoire of Genes Involved in Prokaryote-Eukaryote Interactions within the Pseudovibrio Genus.</title>
        <authorList>
            <person name="Romano S."/>
            <person name="Fernandez-Guerra A."/>
            <person name="Reen F.J."/>
            <person name="Glockner F.O."/>
            <person name="Crowley S.P."/>
            <person name="O'Sullivan O."/>
            <person name="Cotter P.D."/>
            <person name="Adams C."/>
            <person name="Dobson A.D."/>
            <person name="O'Gara F."/>
        </authorList>
    </citation>
    <scope>NUCLEOTIDE SEQUENCE [LARGE SCALE GENOMIC DNA]</scope>
    <source>
        <strain evidence="8 9">Ad2</strain>
    </source>
</reference>
<dbReference type="SUPFAM" id="SSF109755">
    <property type="entry name" value="PhoU-like"/>
    <property type="match status" value="1"/>
</dbReference>